<evidence type="ECO:0000256" key="9">
    <source>
        <dbReference type="ARBA" id="ARBA00022763"/>
    </source>
</evidence>
<keyword evidence="10" id="KW-0460">Magnesium</keyword>
<dbReference type="InterPro" id="IPR036420">
    <property type="entry name" value="BRCT_dom_sf"/>
</dbReference>
<evidence type="ECO:0000313" key="16">
    <source>
        <dbReference type="EMBL" id="EIE26541.1"/>
    </source>
</evidence>
<keyword evidence="9" id="KW-0227">DNA damage</keyword>
<dbReference type="InterPro" id="IPR017961">
    <property type="entry name" value="DNA_pol_Y-fam_little_finger"/>
</dbReference>
<proteinExistence type="inferred from homology"/>
<dbReference type="GO" id="GO:0003684">
    <property type="term" value="F:damaged DNA binding"/>
    <property type="evidence" value="ECO:0007669"/>
    <property type="project" value="InterPro"/>
</dbReference>
<evidence type="ECO:0000256" key="12">
    <source>
        <dbReference type="ARBA" id="ARBA00023204"/>
    </source>
</evidence>
<keyword evidence="8" id="KW-0479">Metal-binding</keyword>
<dbReference type="Gene3D" id="1.10.150.20">
    <property type="entry name" value="5' to 3' exonuclease, C-terminal subdomain"/>
    <property type="match status" value="1"/>
</dbReference>
<dbReference type="Proteomes" id="UP000007264">
    <property type="component" value="Unassembled WGS sequence"/>
</dbReference>
<evidence type="ECO:0000256" key="3">
    <source>
        <dbReference type="ARBA" id="ARBA00010945"/>
    </source>
</evidence>
<dbReference type="InterPro" id="IPR053848">
    <property type="entry name" value="IMS_HHH_1"/>
</dbReference>
<dbReference type="CDD" id="cd17719">
    <property type="entry name" value="BRCT_Rev1"/>
    <property type="match status" value="1"/>
</dbReference>
<dbReference type="Pfam" id="PF11799">
    <property type="entry name" value="IMS_C"/>
    <property type="match status" value="1"/>
</dbReference>
<evidence type="ECO:0000256" key="5">
    <source>
        <dbReference type="ARBA" id="ARBA00022634"/>
    </source>
</evidence>
<dbReference type="InterPro" id="IPR043502">
    <property type="entry name" value="DNA/RNA_pol_sf"/>
</dbReference>
<evidence type="ECO:0000256" key="7">
    <source>
        <dbReference type="ARBA" id="ARBA00022695"/>
    </source>
</evidence>
<dbReference type="FunFam" id="3.30.1490.100:FF:000001">
    <property type="entry name" value="DNA repair protein REV1"/>
    <property type="match status" value="1"/>
</dbReference>
<name>I0Z7C2_COCSC</name>
<dbReference type="InterPro" id="IPR001357">
    <property type="entry name" value="BRCT_dom"/>
</dbReference>
<dbReference type="InterPro" id="IPR001126">
    <property type="entry name" value="UmuC"/>
</dbReference>
<evidence type="ECO:0000256" key="4">
    <source>
        <dbReference type="ARBA" id="ARBA00020399"/>
    </source>
</evidence>
<accession>I0Z7C2</accession>
<evidence type="ECO:0000259" key="15">
    <source>
        <dbReference type="SMART" id="SM00292"/>
    </source>
</evidence>
<dbReference type="GO" id="GO:0003887">
    <property type="term" value="F:DNA-directed DNA polymerase activity"/>
    <property type="evidence" value="ECO:0007669"/>
    <property type="project" value="InterPro"/>
</dbReference>
<feature type="domain" description="BRCT" evidence="15">
    <location>
        <begin position="31"/>
        <end position="111"/>
    </location>
</feature>
<dbReference type="GO" id="GO:0070987">
    <property type="term" value="P:error-free translesion synthesis"/>
    <property type="evidence" value="ECO:0007669"/>
    <property type="project" value="TreeGrafter"/>
</dbReference>
<dbReference type="Pfam" id="PF21999">
    <property type="entry name" value="IMS_HHH_1"/>
    <property type="match status" value="1"/>
</dbReference>
<evidence type="ECO:0000256" key="2">
    <source>
        <dbReference type="ARBA" id="ARBA00004123"/>
    </source>
</evidence>
<dbReference type="Gene3D" id="3.40.1170.60">
    <property type="match status" value="1"/>
</dbReference>
<keyword evidence="13" id="KW-0539">Nucleus</keyword>
<dbReference type="KEGG" id="csl:COCSUDRAFT_11964"/>
<dbReference type="GO" id="GO:0046872">
    <property type="term" value="F:metal ion binding"/>
    <property type="evidence" value="ECO:0007669"/>
    <property type="project" value="UniProtKB-KW"/>
</dbReference>
<dbReference type="Gene3D" id="3.40.50.10190">
    <property type="entry name" value="BRCT domain"/>
    <property type="match status" value="1"/>
</dbReference>
<comment type="caution">
    <text evidence="16">The sequence shown here is derived from an EMBL/GenBank/DDBJ whole genome shotgun (WGS) entry which is preliminary data.</text>
</comment>
<dbReference type="GO" id="GO:0042276">
    <property type="term" value="P:error-prone translesion synthesis"/>
    <property type="evidence" value="ECO:0007669"/>
    <property type="project" value="TreeGrafter"/>
</dbReference>
<dbReference type="GO" id="GO:0005634">
    <property type="term" value="C:nucleus"/>
    <property type="evidence" value="ECO:0007669"/>
    <property type="project" value="UniProtKB-SubCell"/>
</dbReference>
<dbReference type="Pfam" id="PF00817">
    <property type="entry name" value="IMS"/>
    <property type="match status" value="1"/>
</dbReference>
<keyword evidence="11" id="KW-0238">DNA-binding</keyword>
<reference evidence="16 17" key="1">
    <citation type="journal article" date="2012" name="Genome Biol.">
        <title>The genome of the polar eukaryotic microalga coccomyxa subellipsoidea reveals traits of cold adaptation.</title>
        <authorList>
            <person name="Blanc G."/>
            <person name="Agarkova I."/>
            <person name="Grimwood J."/>
            <person name="Kuo A."/>
            <person name="Brueggeman A."/>
            <person name="Dunigan D."/>
            <person name="Gurnon J."/>
            <person name="Ladunga I."/>
            <person name="Lindquist E."/>
            <person name="Lucas S."/>
            <person name="Pangilinan J."/>
            <person name="Proschold T."/>
            <person name="Salamov A."/>
            <person name="Schmutz J."/>
            <person name="Weeks D."/>
            <person name="Yamada T."/>
            <person name="Claverie J.M."/>
            <person name="Grigoriev I."/>
            <person name="Van Etten J."/>
            <person name="Lomsadze A."/>
            <person name="Borodovsky M."/>
        </authorList>
    </citation>
    <scope>NUCLEOTIDE SEQUENCE [LARGE SCALE GENOMIC DNA]</scope>
    <source>
        <strain evidence="16 17">C-169</strain>
    </source>
</reference>
<dbReference type="Pfam" id="PF00533">
    <property type="entry name" value="BRCT"/>
    <property type="match status" value="1"/>
</dbReference>
<keyword evidence="12" id="KW-0234">DNA repair</keyword>
<evidence type="ECO:0000256" key="8">
    <source>
        <dbReference type="ARBA" id="ARBA00022723"/>
    </source>
</evidence>
<keyword evidence="7" id="KW-0548">Nucleotidyltransferase</keyword>
<dbReference type="RefSeq" id="XP_005651085.1">
    <property type="nucleotide sequence ID" value="XM_005651028.1"/>
</dbReference>
<dbReference type="FunFam" id="3.40.50.10190:FF:000011">
    <property type="entry name" value="DNA repair protein REV1"/>
    <property type="match status" value="1"/>
</dbReference>
<comment type="similarity">
    <text evidence="3">Belongs to the DNA polymerase type-Y family.</text>
</comment>
<dbReference type="SUPFAM" id="SSF100879">
    <property type="entry name" value="Lesion bypass DNA polymerase (Y-family), little finger domain"/>
    <property type="match status" value="1"/>
</dbReference>
<dbReference type="GO" id="GO:0017125">
    <property type="term" value="F:deoxycytidyl transferase activity"/>
    <property type="evidence" value="ECO:0007669"/>
    <property type="project" value="TreeGrafter"/>
</dbReference>
<dbReference type="Gene3D" id="3.30.1490.100">
    <property type="entry name" value="DNA polymerase, Y-family, little finger domain"/>
    <property type="match status" value="1"/>
</dbReference>
<protein>
    <recommendedName>
        <fullName evidence="4">DNA repair protein REV1</fullName>
    </recommendedName>
</protein>
<comment type="cofactor">
    <cofactor evidence="1">
        <name>Mg(2+)</name>
        <dbReference type="ChEBI" id="CHEBI:18420"/>
    </cofactor>
</comment>
<dbReference type="SUPFAM" id="SSF52113">
    <property type="entry name" value="BRCT domain"/>
    <property type="match status" value="1"/>
</dbReference>
<evidence type="ECO:0000256" key="6">
    <source>
        <dbReference type="ARBA" id="ARBA00022679"/>
    </source>
</evidence>
<dbReference type="InterPro" id="IPR043128">
    <property type="entry name" value="Rev_trsase/Diguanyl_cyclase"/>
</dbReference>
<feature type="region of interest" description="Disordered" evidence="14">
    <location>
        <begin position="510"/>
        <end position="541"/>
    </location>
</feature>
<dbReference type="GO" id="GO:0006281">
    <property type="term" value="P:DNA repair"/>
    <property type="evidence" value="ECO:0007669"/>
    <property type="project" value="UniProtKB-KW"/>
</dbReference>
<dbReference type="SMART" id="SM00292">
    <property type="entry name" value="BRCT"/>
    <property type="match status" value="1"/>
</dbReference>
<dbReference type="GeneID" id="17044551"/>
<evidence type="ECO:0000256" key="11">
    <source>
        <dbReference type="ARBA" id="ARBA00023125"/>
    </source>
</evidence>
<comment type="subcellular location">
    <subcellularLocation>
        <location evidence="2">Nucleus</location>
    </subcellularLocation>
</comment>
<dbReference type="STRING" id="574566.I0Z7C2"/>
<dbReference type="AlphaFoldDB" id="I0Z7C2"/>
<dbReference type="eggNOG" id="KOG2093">
    <property type="taxonomic scope" value="Eukaryota"/>
</dbReference>
<dbReference type="Gene3D" id="6.10.250.1490">
    <property type="match status" value="1"/>
</dbReference>
<evidence type="ECO:0000256" key="1">
    <source>
        <dbReference type="ARBA" id="ARBA00001946"/>
    </source>
</evidence>
<dbReference type="SUPFAM" id="SSF56672">
    <property type="entry name" value="DNA/RNA polymerases"/>
    <property type="match status" value="1"/>
</dbReference>
<keyword evidence="6" id="KW-0808">Transferase</keyword>
<evidence type="ECO:0000313" key="17">
    <source>
        <dbReference type="Proteomes" id="UP000007264"/>
    </source>
</evidence>
<evidence type="ECO:0000256" key="13">
    <source>
        <dbReference type="ARBA" id="ARBA00023242"/>
    </source>
</evidence>
<keyword evidence="5" id="KW-0237">DNA synthesis</keyword>
<dbReference type="EMBL" id="AGSI01000002">
    <property type="protein sequence ID" value="EIE26541.1"/>
    <property type="molecule type" value="Genomic_DNA"/>
</dbReference>
<dbReference type="PANTHER" id="PTHR45990">
    <property type="entry name" value="DNA REPAIR PROTEIN REV1"/>
    <property type="match status" value="1"/>
</dbReference>
<evidence type="ECO:0000256" key="10">
    <source>
        <dbReference type="ARBA" id="ARBA00022842"/>
    </source>
</evidence>
<feature type="non-terminal residue" evidence="16">
    <location>
        <position position="541"/>
    </location>
</feature>
<dbReference type="InterPro" id="IPR036775">
    <property type="entry name" value="DNA_pol_Y-fam_lit_finger_sf"/>
</dbReference>
<sequence>MEDFREYMRLKNEKLHEQFLEQQKAAQGDRGGIFSGVCIFVNGFTKPSHLELKQIMASHGGIFRNYLQKDVTHIICSNLPDSKVKHLENVKERDPKPILLPEWVTDSLEAGQLLPSSEPAADLPPGSLHSLIAAQARQRCDMLKGPPRSSREDPAFQANYFAASRLHFIGSWKARIEALAASMANNSPKACPPARGSSRAIIHIDMDCFFACVAALGEPALQGKALCVSHSASSKGAGEVSSANYEARAFGVRAGMFISEAKRLCPDIIAFMDVTGLGDPEAIAGKLRAQIEADTGCTASAGIGPNMLLARLATKRAKPNGQFLINSVQVDLPGVGWSMREKLKALGITSVADVRNSRLTMLQHELGTKSGTLVWDYAHGRDDRVVAPSQVRKSVGAEINYAVRLDSVGDADKFVDELAGELADRMLKAGVKGRTLTLKVKRKKSGAPEPIKFLGHGICDNHSRSVTMPRFVGTRTVLAKTGKELLRAMNIPAPDIRGLGLTMTKLDNDTASSVARPSAPAPAKGALPAQSLYDPNAHNPF</sequence>
<dbReference type="OrthoDB" id="427711at2759"/>
<gene>
    <name evidence="16" type="ORF">COCSUDRAFT_11964</name>
</gene>
<feature type="compositionally biased region" description="Low complexity" evidence="14">
    <location>
        <begin position="511"/>
        <end position="523"/>
    </location>
</feature>
<keyword evidence="17" id="KW-1185">Reference proteome</keyword>
<dbReference type="PANTHER" id="PTHR45990:SF1">
    <property type="entry name" value="DNA REPAIR PROTEIN REV1"/>
    <property type="match status" value="1"/>
</dbReference>
<organism evidence="16 17">
    <name type="scientific">Coccomyxa subellipsoidea (strain C-169)</name>
    <name type="common">Green microalga</name>
    <dbReference type="NCBI Taxonomy" id="574566"/>
    <lineage>
        <taxon>Eukaryota</taxon>
        <taxon>Viridiplantae</taxon>
        <taxon>Chlorophyta</taxon>
        <taxon>core chlorophytes</taxon>
        <taxon>Trebouxiophyceae</taxon>
        <taxon>Trebouxiophyceae incertae sedis</taxon>
        <taxon>Coccomyxaceae</taxon>
        <taxon>Coccomyxa</taxon>
        <taxon>Coccomyxa subellipsoidea</taxon>
    </lineage>
</organism>
<dbReference type="Gene3D" id="3.30.70.270">
    <property type="match status" value="2"/>
</dbReference>
<evidence type="ECO:0000256" key="14">
    <source>
        <dbReference type="SAM" id="MobiDB-lite"/>
    </source>
</evidence>